<dbReference type="InterPro" id="IPR053781">
    <property type="entry name" value="F-box_AtFBL13-like"/>
</dbReference>
<accession>A0A6G1EX64</accession>
<dbReference type="Proteomes" id="UP000479710">
    <property type="component" value="Unassembled WGS sequence"/>
</dbReference>
<dbReference type="FunFam" id="1.20.1280.50:FF:000063">
    <property type="entry name" value="F-box domain containing protein, expressed"/>
    <property type="match status" value="1"/>
</dbReference>
<dbReference type="InterPro" id="IPR036047">
    <property type="entry name" value="F-box-like_dom_sf"/>
</dbReference>
<feature type="domain" description="F-box" evidence="2">
    <location>
        <begin position="273"/>
        <end position="320"/>
    </location>
</feature>
<reference evidence="3 4" key="1">
    <citation type="submission" date="2019-11" db="EMBL/GenBank/DDBJ databases">
        <title>Whole genome sequence of Oryza granulata.</title>
        <authorList>
            <person name="Li W."/>
        </authorList>
    </citation>
    <scope>NUCLEOTIDE SEQUENCE [LARGE SCALE GENOMIC DNA]</scope>
    <source>
        <strain evidence="4">cv. Menghai</strain>
        <tissue evidence="3">Leaf</tissue>
    </source>
</reference>
<dbReference type="CDD" id="cd22160">
    <property type="entry name" value="F-box_AtFBL13-like"/>
    <property type="match status" value="1"/>
</dbReference>
<comment type="caution">
    <text evidence="3">The sequence shown here is derived from an EMBL/GenBank/DDBJ whole genome shotgun (WGS) entry which is preliminary data.</text>
</comment>
<dbReference type="Pfam" id="PF00646">
    <property type="entry name" value="F-box"/>
    <property type="match status" value="1"/>
</dbReference>
<evidence type="ECO:0000313" key="4">
    <source>
        <dbReference type="Proteomes" id="UP000479710"/>
    </source>
</evidence>
<dbReference type="PANTHER" id="PTHR34223:SF26">
    <property type="entry name" value="OS02G0188900 PROTEIN"/>
    <property type="match status" value="1"/>
</dbReference>
<dbReference type="OrthoDB" id="614848at2759"/>
<dbReference type="EMBL" id="SPHZ02000002">
    <property type="protein sequence ID" value="KAF0929195.1"/>
    <property type="molecule type" value="Genomic_DNA"/>
</dbReference>
<dbReference type="PROSITE" id="PS50181">
    <property type="entry name" value="FBOX"/>
    <property type="match status" value="1"/>
</dbReference>
<dbReference type="SUPFAM" id="SSF81383">
    <property type="entry name" value="F-box domain"/>
    <property type="match status" value="1"/>
</dbReference>
<dbReference type="InterPro" id="IPR053197">
    <property type="entry name" value="F-box_SCFL_complex_component"/>
</dbReference>
<sequence>MAPANAHGTVNLWRSVPCINIDFNEFDVSENQAGDEALFKRFVNRLLELPDPVDSMVTFCLRYSMSGGKDGKAESADANRWIRYVLQEPTMLVEVVAIFYALELDHSAFTSSYLRNIRFANVFLDKGFFKQIQTGCPALEDLFLHDCIVMDDEISFSKTLEVLTIDVTKFHLDYETSISTPSVTSLTLLGLSQRIIWALLSLEVGPAGLIWAATTSKFSSPRSPEKDAPTLEASSRAPSPSPSPPPPERPRPPPVRRNVSAFWAMEPEQETGRDRLSDLPDDLICRIMSFLHARQAVRTCVLSQRWRDLWRSLTRITADFCDFNGETDTWEGDQERFRKFVNNLLLLLDPVPVVDKFWLRSDLPLGANVEEASADAHLWIGHALQLQASVVEVDQDIQTWNTLELGGHAWLTGLSAVRNLALDFPVGVNSPKLEKLTLEIKKVYAKKINGKLKETSFTCENLKIVEVICLEDDPLVNRVKKFFFNSGMTSLQINITYRNYFESEVFREDHNRTRIRR</sequence>
<dbReference type="InterPro" id="IPR001810">
    <property type="entry name" value="F-box_dom"/>
</dbReference>
<evidence type="ECO:0000256" key="1">
    <source>
        <dbReference type="SAM" id="MobiDB-lite"/>
    </source>
</evidence>
<organism evidence="3 4">
    <name type="scientific">Oryza meyeriana var. granulata</name>
    <dbReference type="NCBI Taxonomy" id="110450"/>
    <lineage>
        <taxon>Eukaryota</taxon>
        <taxon>Viridiplantae</taxon>
        <taxon>Streptophyta</taxon>
        <taxon>Embryophyta</taxon>
        <taxon>Tracheophyta</taxon>
        <taxon>Spermatophyta</taxon>
        <taxon>Magnoliopsida</taxon>
        <taxon>Liliopsida</taxon>
        <taxon>Poales</taxon>
        <taxon>Poaceae</taxon>
        <taxon>BOP clade</taxon>
        <taxon>Oryzoideae</taxon>
        <taxon>Oryzeae</taxon>
        <taxon>Oryzinae</taxon>
        <taxon>Oryza</taxon>
        <taxon>Oryza meyeriana</taxon>
    </lineage>
</organism>
<feature type="compositionally biased region" description="Pro residues" evidence="1">
    <location>
        <begin position="239"/>
        <end position="255"/>
    </location>
</feature>
<protein>
    <recommendedName>
        <fullName evidence="2">F-box domain-containing protein</fullName>
    </recommendedName>
</protein>
<proteinExistence type="predicted"/>
<feature type="region of interest" description="Disordered" evidence="1">
    <location>
        <begin position="217"/>
        <end position="256"/>
    </location>
</feature>
<gene>
    <name evidence="3" type="ORF">E2562_016432</name>
</gene>
<evidence type="ECO:0000313" key="3">
    <source>
        <dbReference type="EMBL" id="KAF0929195.1"/>
    </source>
</evidence>
<keyword evidence="4" id="KW-1185">Reference proteome</keyword>
<name>A0A6G1EX64_9ORYZ</name>
<dbReference type="AlphaFoldDB" id="A0A6G1EX64"/>
<dbReference type="Gene3D" id="1.20.1280.50">
    <property type="match status" value="1"/>
</dbReference>
<evidence type="ECO:0000259" key="2">
    <source>
        <dbReference type="PROSITE" id="PS50181"/>
    </source>
</evidence>
<dbReference type="PANTHER" id="PTHR34223">
    <property type="entry name" value="OS11G0201299 PROTEIN"/>
    <property type="match status" value="1"/>
</dbReference>